<keyword evidence="1" id="KW-0812">Transmembrane</keyword>
<dbReference type="STRING" id="4072.A0A2G2YAR2"/>
<evidence type="ECO:0000313" key="3">
    <source>
        <dbReference type="Proteomes" id="UP000222542"/>
    </source>
</evidence>
<sequence>MESLIVDHKLPSPGSLDQLDAMNCPHVACGYSPIRNASKISVEEHIGLLIIHFGGKSYTIRNALVGELEKLVVKDFNDMETRCSTKFTVTVGTISEILPNEMEFCNAAKDESSNAKGKRDLIFSQGLYFSAFRSHLYHSLDIIFLRGHNLIMALLNEKQCSYHADWSRKLGQLKHSLKFMKLCNTINVGRHRLSCILRLIVALSVFNIVSLTWFILHGLGGEKKQKLLMMMKLHGRENRSTFAILGESDAIEPKHKSSAISVVGKASGNRVVLVTLLCMNFGSLNTRVFVGVQLNSGRHALCLSCF</sequence>
<keyword evidence="1" id="KW-1133">Transmembrane helix</keyword>
<protein>
    <submittedName>
        <fullName evidence="2">Uncharacterized protein</fullName>
    </submittedName>
</protein>
<feature type="transmembrane region" description="Helical" evidence="1">
    <location>
        <begin position="196"/>
        <end position="216"/>
    </location>
</feature>
<evidence type="ECO:0000313" key="2">
    <source>
        <dbReference type="EMBL" id="PHT66837.1"/>
    </source>
</evidence>
<dbReference type="Gramene" id="PHT66837">
    <property type="protein sequence ID" value="PHT66837"/>
    <property type="gene ID" value="T459_31262"/>
</dbReference>
<reference evidence="2 3" key="1">
    <citation type="journal article" date="2014" name="Nat. Genet.">
        <title>Genome sequence of the hot pepper provides insights into the evolution of pungency in Capsicum species.</title>
        <authorList>
            <person name="Kim S."/>
            <person name="Park M."/>
            <person name="Yeom S.I."/>
            <person name="Kim Y.M."/>
            <person name="Lee J.M."/>
            <person name="Lee H.A."/>
            <person name="Seo E."/>
            <person name="Choi J."/>
            <person name="Cheong K."/>
            <person name="Kim K.T."/>
            <person name="Jung K."/>
            <person name="Lee G.W."/>
            <person name="Oh S.K."/>
            <person name="Bae C."/>
            <person name="Kim S.B."/>
            <person name="Lee H.Y."/>
            <person name="Kim S.Y."/>
            <person name="Kim M.S."/>
            <person name="Kang B.C."/>
            <person name="Jo Y.D."/>
            <person name="Yang H.B."/>
            <person name="Jeong H.J."/>
            <person name="Kang W.H."/>
            <person name="Kwon J.K."/>
            <person name="Shin C."/>
            <person name="Lim J.Y."/>
            <person name="Park J.H."/>
            <person name="Huh J.H."/>
            <person name="Kim J.S."/>
            <person name="Kim B.D."/>
            <person name="Cohen O."/>
            <person name="Paran I."/>
            <person name="Suh M.C."/>
            <person name="Lee S.B."/>
            <person name="Kim Y.K."/>
            <person name="Shin Y."/>
            <person name="Noh S.J."/>
            <person name="Park J."/>
            <person name="Seo Y.S."/>
            <person name="Kwon S.Y."/>
            <person name="Kim H.A."/>
            <person name="Park J.M."/>
            <person name="Kim H.J."/>
            <person name="Choi S.B."/>
            <person name="Bosland P.W."/>
            <person name="Reeves G."/>
            <person name="Jo S.H."/>
            <person name="Lee B.W."/>
            <person name="Cho H.T."/>
            <person name="Choi H.S."/>
            <person name="Lee M.S."/>
            <person name="Yu Y."/>
            <person name="Do Choi Y."/>
            <person name="Park B.S."/>
            <person name="van Deynze A."/>
            <person name="Ashrafi H."/>
            <person name="Hill T."/>
            <person name="Kim W.T."/>
            <person name="Pai H.S."/>
            <person name="Ahn H.K."/>
            <person name="Yeam I."/>
            <person name="Giovannoni J.J."/>
            <person name="Rose J.K."/>
            <person name="Sorensen I."/>
            <person name="Lee S.J."/>
            <person name="Kim R.W."/>
            <person name="Choi I.Y."/>
            <person name="Choi B.S."/>
            <person name="Lim J.S."/>
            <person name="Lee Y.H."/>
            <person name="Choi D."/>
        </authorList>
    </citation>
    <scope>NUCLEOTIDE SEQUENCE [LARGE SCALE GENOMIC DNA]</scope>
    <source>
        <strain evidence="3">cv. CM334</strain>
    </source>
</reference>
<organism evidence="2 3">
    <name type="scientific">Capsicum annuum</name>
    <name type="common">Capsicum pepper</name>
    <dbReference type="NCBI Taxonomy" id="4072"/>
    <lineage>
        <taxon>Eukaryota</taxon>
        <taxon>Viridiplantae</taxon>
        <taxon>Streptophyta</taxon>
        <taxon>Embryophyta</taxon>
        <taxon>Tracheophyta</taxon>
        <taxon>Spermatophyta</taxon>
        <taxon>Magnoliopsida</taxon>
        <taxon>eudicotyledons</taxon>
        <taxon>Gunneridae</taxon>
        <taxon>Pentapetalae</taxon>
        <taxon>asterids</taxon>
        <taxon>lamiids</taxon>
        <taxon>Solanales</taxon>
        <taxon>Solanaceae</taxon>
        <taxon>Solanoideae</taxon>
        <taxon>Capsiceae</taxon>
        <taxon>Capsicum</taxon>
    </lineage>
</organism>
<proteinExistence type="predicted"/>
<dbReference type="Proteomes" id="UP000222542">
    <property type="component" value="Unassembled WGS sequence"/>
</dbReference>
<keyword evidence="3" id="KW-1185">Reference proteome</keyword>
<gene>
    <name evidence="2" type="ORF">T459_31262</name>
</gene>
<accession>A0A2G2YAR2</accession>
<reference evidence="2 3" key="2">
    <citation type="journal article" date="2017" name="Genome Biol.">
        <title>New reference genome sequences of hot pepper reveal the massive evolution of plant disease-resistance genes by retroduplication.</title>
        <authorList>
            <person name="Kim S."/>
            <person name="Park J."/>
            <person name="Yeom S.I."/>
            <person name="Kim Y.M."/>
            <person name="Seo E."/>
            <person name="Kim K.T."/>
            <person name="Kim M.S."/>
            <person name="Lee J.M."/>
            <person name="Cheong K."/>
            <person name="Shin H.S."/>
            <person name="Kim S.B."/>
            <person name="Han K."/>
            <person name="Lee J."/>
            <person name="Park M."/>
            <person name="Lee H.A."/>
            <person name="Lee H.Y."/>
            <person name="Lee Y."/>
            <person name="Oh S."/>
            <person name="Lee J.H."/>
            <person name="Choi E."/>
            <person name="Choi E."/>
            <person name="Lee S.E."/>
            <person name="Jeon J."/>
            <person name="Kim H."/>
            <person name="Choi G."/>
            <person name="Song H."/>
            <person name="Lee J."/>
            <person name="Lee S.C."/>
            <person name="Kwon J.K."/>
            <person name="Lee H.Y."/>
            <person name="Koo N."/>
            <person name="Hong Y."/>
            <person name="Kim R.W."/>
            <person name="Kang W.H."/>
            <person name="Huh J.H."/>
            <person name="Kang B.C."/>
            <person name="Yang T.J."/>
            <person name="Lee Y.H."/>
            <person name="Bennetzen J.L."/>
            <person name="Choi D."/>
        </authorList>
    </citation>
    <scope>NUCLEOTIDE SEQUENCE [LARGE SCALE GENOMIC DNA]</scope>
    <source>
        <strain evidence="3">cv. CM334</strain>
    </source>
</reference>
<comment type="caution">
    <text evidence="2">The sequence shown here is derived from an EMBL/GenBank/DDBJ whole genome shotgun (WGS) entry which is preliminary data.</text>
</comment>
<dbReference type="EMBL" id="AYRZ02000012">
    <property type="protein sequence ID" value="PHT66837.1"/>
    <property type="molecule type" value="Genomic_DNA"/>
</dbReference>
<dbReference type="AlphaFoldDB" id="A0A2G2YAR2"/>
<evidence type="ECO:0000256" key="1">
    <source>
        <dbReference type="SAM" id="Phobius"/>
    </source>
</evidence>
<name>A0A2G2YAR2_CAPAN</name>
<keyword evidence="1" id="KW-0472">Membrane</keyword>